<dbReference type="Gene3D" id="3.90.850.10">
    <property type="entry name" value="Fumarylacetoacetase-like, C-terminal domain"/>
    <property type="match status" value="1"/>
</dbReference>
<dbReference type="RefSeq" id="WP_158061859.1">
    <property type="nucleotide sequence ID" value="NZ_CP044427.1"/>
</dbReference>
<gene>
    <name evidence="4" type="ORF">FY030_12920</name>
</gene>
<feature type="domain" description="Fumarylacetoacetase-like C-terminal" evidence="3">
    <location>
        <begin position="74"/>
        <end position="276"/>
    </location>
</feature>
<dbReference type="AlphaFoldDB" id="A0A5J6V6S8"/>
<dbReference type="PANTHER" id="PTHR42796:SF4">
    <property type="entry name" value="FUMARYLACETOACETATE HYDROLASE DOMAIN-CONTAINING PROTEIN 2A"/>
    <property type="match status" value="1"/>
</dbReference>
<keyword evidence="5" id="KW-1185">Reference proteome</keyword>
<reference evidence="4 5" key="1">
    <citation type="submission" date="2019-09" db="EMBL/GenBank/DDBJ databases">
        <title>Serinicoccus pratensis sp. nov., isolated from meadow soil.</title>
        <authorList>
            <person name="Zhang W."/>
        </authorList>
    </citation>
    <scope>NUCLEOTIDE SEQUENCE [LARGE SCALE GENOMIC DNA]</scope>
    <source>
        <strain evidence="4 5">W204</strain>
    </source>
</reference>
<keyword evidence="4" id="KW-0378">Hydrolase</keyword>
<dbReference type="OrthoDB" id="9805307at2"/>
<sequence>MKFARLGELGRETPVVMVNGRSFDLSSLTADIDGAFLDADLEPVERALADGALPEIEGADGLRVGAPIARPSAIVCVGMNYAAHAAESGSAPPTDLVIFHKMTNTIGGPDDAVPIPPGSTKTDWEVELGVVIGHRASYVSSPEEALGHVAGYVSVNDFSEREWQLERSGGQWSKGKSFPGFSPVGPWLVTADEIDPASLRLRSWVNGEPRQDSSTTDLIFDVGEIIYRLSQFLVLEPGDLIMTGTPEGVALSGRFPYLRPGDVVEVEIEGLGRQRQVTR</sequence>
<dbReference type="SUPFAM" id="SSF56529">
    <property type="entry name" value="FAH"/>
    <property type="match status" value="1"/>
</dbReference>
<dbReference type="InterPro" id="IPR036663">
    <property type="entry name" value="Fumarylacetoacetase_C_sf"/>
</dbReference>
<dbReference type="InterPro" id="IPR011234">
    <property type="entry name" value="Fumarylacetoacetase-like_C"/>
</dbReference>
<evidence type="ECO:0000259" key="3">
    <source>
        <dbReference type="Pfam" id="PF01557"/>
    </source>
</evidence>
<dbReference type="GO" id="GO:0046872">
    <property type="term" value="F:metal ion binding"/>
    <property type="evidence" value="ECO:0007669"/>
    <property type="project" value="UniProtKB-KW"/>
</dbReference>
<dbReference type="Proteomes" id="UP000326546">
    <property type="component" value="Chromosome"/>
</dbReference>
<accession>A0A5J6V6S8</accession>
<dbReference type="InterPro" id="IPR051121">
    <property type="entry name" value="FAH"/>
</dbReference>
<dbReference type="GO" id="GO:0016787">
    <property type="term" value="F:hydrolase activity"/>
    <property type="evidence" value="ECO:0007669"/>
    <property type="project" value="UniProtKB-KW"/>
</dbReference>
<dbReference type="Pfam" id="PF01557">
    <property type="entry name" value="FAA_hydrolase"/>
    <property type="match status" value="1"/>
</dbReference>
<name>A0A5J6V6S8_9MICO</name>
<dbReference type="FunFam" id="3.90.850.10:FF:000002">
    <property type="entry name" value="2-hydroxyhepta-2,4-diene-1,7-dioate isomerase"/>
    <property type="match status" value="1"/>
</dbReference>
<evidence type="ECO:0000256" key="2">
    <source>
        <dbReference type="ARBA" id="ARBA00022723"/>
    </source>
</evidence>
<protein>
    <submittedName>
        <fullName evidence="4">Fumarylacetoacetate hydrolase family protein</fullName>
    </submittedName>
</protein>
<dbReference type="GO" id="GO:0016853">
    <property type="term" value="F:isomerase activity"/>
    <property type="evidence" value="ECO:0007669"/>
    <property type="project" value="UniProtKB-ARBA"/>
</dbReference>
<dbReference type="GO" id="GO:0019752">
    <property type="term" value="P:carboxylic acid metabolic process"/>
    <property type="evidence" value="ECO:0007669"/>
    <property type="project" value="UniProtKB-ARBA"/>
</dbReference>
<evidence type="ECO:0000313" key="5">
    <source>
        <dbReference type="Proteomes" id="UP000326546"/>
    </source>
</evidence>
<dbReference type="PANTHER" id="PTHR42796">
    <property type="entry name" value="FUMARYLACETOACETATE HYDROLASE DOMAIN-CONTAINING PROTEIN 2A-RELATED"/>
    <property type="match status" value="1"/>
</dbReference>
<comment type="similarity">
    <text evidence="1">Belongs to the FAH family.</text>
</comment>
<evidence type="ECO:0000256" key="1">
    <source>
        <dbReference type="ARBA" id="ARBA00010211"/>
    </source>
</evidence>
<proteinExistence type="inferred from homology"/>
<organism evidence="4 5">
    <name type="scientific">Ornithinimicrobium pratense</name>
    <dbReference type="NCBI Taxonomy" id="2593973"/>
    <lineage>
        <taxon>Bacteria</taxon>
        <taxon>Bacillati</taxon>
        <taxon>Actinomycetota</taxon>
        <taxon>Actinomycetes</taxon>
        <taxon>Micrococcales</taxon>
        <taxon>Ornithinimicrobiaceae</taxon>
        <taxon>Ornithinimicrobium</taxon>
    </lineage>
</organism>
<dbReference type="KEGG" id="serw:FY030_12920"/>
<dbReference type="EMBL" id="CP044427">
    <property type="protein sequence ID" value="QFG69485.1"/>
    <property type="molecule type" value="Genomic_DNA"/>
</dbReference>
<keyword evidence="2" id="KW-0479">Metal-binding</keyword>
<evidence type="ECO:0000313" key="4">
    <source>
        <dbReference type="EMBL" id="QFG69485.1"/>
    </source>
</evidence>